<sequence length="96" mass="11416">MTGTTRTSAELDPRRRRILFRSWHRGIREMDLILGQFADSNVDTMTTDELDFYETLLEIDDRNLLQWVTGEVPTPAQYDTDLFRRIRDYKQDDPTC</sequence>
<evidence type="ECO:0000313" key="5">
    <source>
        <dbReference type="Proteomes" id="UP001151234"/>
    </source>
</evidence>
<proteinExistence type="inferred from homology"/>
<evidence type="ECO:0000256" key="2">
    <source>
        <dbReference type="ARBA" id="ARBA00019418"/>
    </source>
</evidence>
<protein>
    <recommendedName>
        <fullName evidence="2">FAD assembly factor SdhE</fullName>
    </recommendedName>
</protein>
<dbReference type="RefSeq" id="WP_267989997.1">
    <property type="nucleotide sequence ID" value="NZ_JAPJZI010000001.1"/>
</dbReference>
<keyword evidence="3" id="KW-0143">Chaperone</keyword>
<reference evidence="4" key="1">
    <citation type="submission" date="2022-11" db="EMBL/GenBank/DDBJ databases">
        <title>Draft genome sequence of Hoeflea poritis E7-10 and Hoeflea prorocentri PM5-8, separated from scleractinian coral Porites lutea and marine dinoflagellate.</title>
        <authorList>
            <person name="Zhang G."/>
            <person name="Wei Q."/>
            <person name="Cai L."/>
        </authorList>
    </citation>
    <scope>NUCLEOTIDE SEQUENCE</scope>
    <source>
        <strain evidence="4">PM5-8</strain>
    </source>
</reference>
<dbReference type="InterPro" id="IPR005631">
    <property type="entry name" value="SDH"/>
</dbReference>
<dbReference type="InterPro" id="IPR036714">
    <property type="entry name" value="SDH_sf"/>
</dbReference>
<dbReference type="GO" id="GO:0006099">
    <property type="term" value="P:tricarboxylic acid cycle"/>
    <property type="evidence" value="ECO:0007669"/>
    <property type="project" value="TreeGrafter"/>
</dbReference>
<accession>A0A9X3UHM1</accession>
<dbReference type="PANTHER" id="PTHR12469">
    <property type="entry name" value="PROTEIN EMI5 HOMOLOG, MITOCHONDRIAL"/>
    <property type="match status" value="1"/>
</dbReference>
<organism evidence="4 5">
    <name type="scientific">Hoeflea prorocentri</name>
    <dbReference type="NCBI Taxonomy" id="1922333"/>
    <lineage>
        <taxon>Bacteria</taxon>
        <taxon>Pseudomonadati</taxon>
        <taxon>Pseudomonadota</taxon>
        <taxon>Alphaproteobacteria</taxon>
        <taxon>Hyphomicrobiales</taxon>
        <taxon>Rhizobiaceae</taxon>
        <taxon>Hoeflea</taxon>
    </lineage>
</organism>
<dbReference type="PANTHER" id="PTHR12469:SF2">
    <property type="entry name" value="SUCCINATE DEHYDROGENASE ASSEMBLY FACTOR 2, MITOCHONDRIAL"/>
    <property type="match status" value="1"/>
</dbReference>
<dbReference type="Gene3D" id="1.10.150.250">
    <property type="entry name" value="Flavinator of succinate dehydrogenase"/>
    <property type="match status" value="1"/>
</dbReference>
<keyword evidence="5" id="KW-1185">Reference proteome</keyword>
<dbReference type="Proteomes" id="UP001151234">
    <property type="component" value="Unassembled WGS sequence"/>
</dbReference>
<dbReference type="EMBL" id="JAPJZI010000001">
    <property type="protein sequence ID" value="MDA5398586.1"/>
    <property type="molecule type" value="Genomic_DNA"/>
</dbReference>
<comment type="caution">
    <text evidence="4">The sequence shown here is derived from an EMBL/GenBank/DDBJ whole genome shotgun (WGS) entry which is preliminary data.</text>
</comment>
<evidence type="ECO:0000256" key="3">
    <source>
        <dbReference type="ARBA" id="ARBA00023186"/>
    </source>
</evidence>
<dbReference type="Pfam" id="PF03937">
    <property type="entry name" value="Sdh5"/>
    <property type="match status" value="1"/>
</dbReference>
<evidence type="ECO:0000256" key="1">
    <source>
        <dbReference type="ARBA" id="ARBA00008571"/>
    </source>
</evidence>
<dbReference type="SUPFAM" id="SSF109910">
    <property type="entry name" value="YgfY-like"/>
    <property type="match status" value="1"/>
</dbReference>
<name>A0A9X3UHM1_9HYPH</name>
<comment type="similarity">
    <text evidence="1">Belongs to the SdhE FAD assembly factor family.</text>
</comment>
<gene>
    <name evidence="4" type="ORF">OQ273_08390</name>
</gene>
<evidence type="ECO:0000313" key="4">
    <source>
        <dbReference type="EMBL" id="MDA5398586.1"/>
    </source>
</evidence>
<dbReference type="AlphaFoldDB" id="A0A9X3UHM1"/>